<evidence type="ECO:0000313" key="1">
    <source>
        <dbReference type="EMBL" id="MBA4660547.1"/>
    </source>
</evidence>
<protein>
    <submittedName>
        <fullName evidence="1">Uncharacterized protein</fullName>
    </submittedName>
</protein>
<dbReference type="AlphaFoldDB" id="A0A7C9E866"/>
<organism evidence="1">
    <name type="scientific">Opuntia streptacantha</name>
    <name type="common">Prickly pear cactus</name>
    <name type="synonym">Opuntia cardona</name>
    <dbReference type="NCBI Taxonomy" id="393608"/>
    <lineage>
        <taxon>Eukaryota</taxon>
        <taxon>Viridiplantae</taxon>
        <taxon>Streptophyta</taxon>
        <taxon>Embryophyta</taxon>
        <taxon>Tracheophyta</taxon>
        <taxon>Spermatophyta</taxon>
        <taxon>Magnoliopsida</taxon>
        <taxon>eudicotyledons</taxon>
        <taxon>Gunneridae</taxon>
        <taxon>Pentapetalae</taxon>
        <taxon>Caryophyllales</taxon>
        <taxon>Cactineae</taxon>
        <taxon>Cactaceae</taxon>
        <taxon>Opuntioideae</taxon>
        <taxon>Opuntia</taxon>
    </lineage>
</organism>
<proteinExistence type="predicted"/>
<dbReference type="EMBL" id="GISG01208160">
    <property type="protein sequence ID" value="MBA4660547.1"/>
    <property type="molecule type" value="Transcribed_RNA"/>
</dbReference>
<accession>A0A7C9E866</accession>
<reference evidence="1" key="2">
    <citation type="submission" date="2020-07" db="EMBL/GenBank/DDBJ databases">
        <authorList>
            <person name="Vera ALvarez R."/>
            <person name="Arias-Moreno D.M."/>
            <person name="Jimenez-Jacinto V."/>
            <person name="Jimenez-Bremont J.F."/>
            <person name="Swaminathan K."/>
            <person name="Moose S.P."/>
            <person name="Guerrero-Gonzalez M.L."/>
            <person name="Marino-Ramirez L."/>
            <person name="Landsman D."/>
            <person name="Rodriguez-Kessler M."/>
            <person name="Delgado-Sanchez P."/>
        </authorList>
    </citation>
    <scope>NUCLEOTIDE SEQUENCE</scope>
    <source>
        <tissue evidence="1">Cladode</tissue>
    </source>
</reference>
<reference evidence="1" key="1">
    <citation type="journal article" date="2013" name="J. Plant Res.">
        <title>Effect of fungi and light on seed germination of three Opuntia species from semiarid lands of central Mexico.</title>
        <authorList>
            <person name="Delgado-Sanchez P."/>
            <person name="Jimenez-Bremont J.F."/>
            <person name="Guerrero-Gonzalez Mde L."/>
            <person name="Flores J."/>
        </authorList>
    </citation>
    <scope>NUCLEOTIDE SEQUENCE</scope>
    <source>
        <tissue evidence="1">Cladode</tissue>
    </source>
</reference>
<sequence length="128" mass="14733">MALAQTMNMSCLKLTSANIWMVLDSMFKGPYGMVLLMGKEAGKMALMKSRNLRTSLRMTTIITGLILRLALLECQLLLPLEQLCPKKDGRSHYLKNFQMVMWKKYQIHIGNTINTSLTQNQARFMIRF</sequence>
<name>A0A7C9E866_OPUST</name>
<dbReference type="EMBL" id="GISG01208161">
    <property type="protein sequence ID" value="MBA4660548.1"/>
    <property type="molecule type" value="Transcribed_RNA"/>
</dbReference>